<gene>
    <name evidence="1" type="ORF">BCR21_00200</name>
</gene>
<sequence length="240" mass="28407">MENDVYILKITQNYVVLNDNYEGLIVLDKNLNFNKKIHIDDDFFIYQAYSSELNDYIIVQDMESDILYSINIETNSVRKINLETIFSTYYYVENDMFSLFSKGKKYEFTYDELKEMKSYNENLIDRNILSNWQENILYNTKSNELIYNNKVIHNPPVKVEEYKINSNLILSYSEKYLCSYCQGEWILLYEVGDKYSIRECTGSSKYIYVLVNDKSDVNESLVKVIPQNATNSGRIKSDEK</sequence>
<evidence type="ECO:0000313" key="1">
    <source>
        <dbReference type="EMBL" id="OEG13450.1"/>
    </source>
</evidence>
<dbReference type="OrthoDB" id="2935331at2"/>
<evidence type="ECO:0008006" key="3">
    <source>
        <dbReference type="Google" id="ProtNLM"/>
    </source>
</evidence>
<organism evidence="1 2">
    <name type="scientific">Enterococcus ureasiticus</name>
    <dbReference type="NCBI Taxonomy" id="903984"/>
    <lineage>
        <taxon>Bacteria</taxon>
        <taxon>Bacillati</taxon>
        <taxon>Bacillota</taxon>
        <taxon>Bacilli</taxon>
        <taxon>Lactobacillales</taxon>
        <taxon>Enterococcaceae</taxon>
        <taxon>Enterococcus</taxon>
    </lineage>
</organism>
<dbReference type="RefSeq" id="WP_069644518.1">
    <property type="nucleotide sequence ID" value="NZ_MIJZ01000001.1"/>
</dbReference>
<name>A0A1E5GMJ2_9ENTE</name>
<reference evidence="2" key="1">
    <citation type="submission" date="2016-09" db="EMBL/GenBank/DDBJ databases">
        <authorList>
            <person name="Gulvik C.A."/>
        </authorList>
    </citation>
    <scope>NUCLEOTIDE SEQUENCE [LARGE SCALE GENOMIC DNA]</scope>
    <source>
        <strain evidence="2">DSM 23328</strain>
    </source>
</reference>
<protein>
    <recommendedName>
        <fullName evidence="3">DUF5050 domain-containing protein</fullName>
    </recommendedName>
</protein>
<comment type="caution">
    <text evidence="1">The sequence shown here is derived from an EMBL/GenBank/DDBJ whole genome shotgun (WGS) entry which is preliminary data.</text>
</comment>
<proteinExistence type="predicted"/>
<dbReference type="EMBL" id="MIJZ01000001">
    <property type="protein sequence ID" value="OEG13450.1"/>
    <property type="molecule type" value="Genomic_DNA"/>
</dbReference>
<accession>A0A1E5GMJ2</accession>
<dbReference type="Proteomes" id="UP000094068">
    <property type="component" value="Unassembled WGS sequence"/>
</dbReference>
<dbReference type="AlphaFoldDB" id="A0A1E5GMJ2"/>
<dbReference type="STRING" id="903984.BCR21_00200"/>
<evidence type="ECO:0000313" key="2">
    <source>
        <dbReference type="Proteomes" id="UP000094068"/>
    </source>
</evidence>
<keyword evidence="2" id="KW-1185">Reference proteome</keyword>